<dbReference type="EMBL" id="BMLZ01000030">
    <property type="protein sequence ID" value="GGP30542.1"/>
    <property type="molecule type" value="Genomic_DNA"/>
</dbReference>
<dbReference type="Proteomes" id="UP000652720">
    <property type="component" value="Unassembled WGS sequence"/>
</dbReference>
<dbReference type="Proteomes" id="UP000630135">
    <property type="component" value="Unassembled WGS sequence"/>
</dbReference>
<dbReference type="EMBL" id="BMMA01000023">
    <property type="protein sequence ID" value="GGI87661.1"/>
    <property type="molecule type" value="Genomic_DNA"/>
</dbReference>
<evidence type="ECO:0000313" key="4">
    <source>
        <dbReference type="Proteomes" id="UP000630135"/>
    </source>
</evidence>
<dbReference type="AlphaFoldDB" id="A0AAV4K7A1"/>
<reference evidence="3" key="1">
    <citation type="journal article" date="2014" name="Int. J. Syst. Evol. Microbiol.">
        <title>Complete genome of a new Firmicutes species belonging to the dominant human colonic microbiota ('Ruminococcus bicirculans') reveals two chromosomes and a selective capacity to utilize plant glucans.</title>
        <authorList>
            <consortium name="NISC Comparative Sequencing Program"/>
            <person name="Wegmann U."/>
            <person name="Louis P."/>
            <person name="Goesmann A."/>
            <person name="Henrissat B."/>
            <person name="Duncan S.H."/>
            <person name="Flint H.J."/>
        </authorList>
    </citation>
    <scope>NUCLEOTIDE SEQUENCE</scope>
    <source>
        <strain evidence="3">CGMCC 1.8884</strain>
    </source>
</reference>
<organism evidence="2 5">
    <name type="scientific">Deinococcus wulumuqiensis</name>
    <dbReference type="NCBI Taxonomy" id="980427"/>
    <lineage>
        <taxon>Bacteria</taxon>
        <taxon>Thermotogati</taxon>
        <taxon>Deinococcota</taxon>
        <taxon>Deinococci</taxon>
        <taxon>Deinococcales</taxon>
        <taxon>Deinococcaceae</taxon>
        <taxon>Deinococcus</taxon>
    </lineage>
</organism>
<evidence type="ECO:0000313" key="3">
    <source>
        <dbReference type="EMBL" id="GGP30542.1"/>
    </source>
</evidence>
<sequence length="120" mass="13024">MVTIVSLATTPHAIPIAPNLGTIKATEIRLHIAAAAIILLNVLSIWFGIIHCKPKSWLIAIIGKLKIRIWNSGTAEINWSPNMNLIIIGAEKKPNIAARVETPTIMTKVLRNNACAAEKS</sequence>
<keyword evidence="1" id="KW-1133">Transmembrane helix</keyword>
<keyword evidence="1" id="KW-0812">Transmembrane</keyword>
<proteinExistence type="predicted"/>
<comment type="caution">
    <text evidence="2">The sequence shown here is derived from an EMBL/GenBank/DDBJ whole genome shotgun (WGS) entry which is preliminary data.</text>
</comment>
<protein>
    <submittedName>
        <fullName evidence="2">Uncharacterized protein</fullName>
    </submittedName>
</protein>
<reference evidence="2" key="2">
    <citation type="journal article" date="2014" name="Int. J. Syst. Evol. Microbiol.">
        <title>Complete genome sequence of Corynebacterium casei LMG S-19264T (=DSM 44701T), isolated from a smear-ripened cheese.</title>
        <authorList>
            <consortium name="US DOE Joint Genome Institute (JGI-PGF)"/>
            <person name="Walter F."/>
            <person name="Albersmeier A."/>
            <person name="Kalinowski J."/>
            <person name="Ruckert C."/>
        </authorList>
    </citation>
    <scope>NUCLEOTIDE SEQUENCE</scope>
    <source>
        <strain evidence="2">CGMCC 1.8885</strain>
    </source>
</reference>
<gene>
    <name evidence="3" type="ORF">GCM10008021_21930</name>
    <name evidence="2" type="ORF">GCM10010914_22590</name>
</gene>
<keyword evidence="4" id="KW-1185">Reference proteome</keyword>
<evidence type="ECO:0000313" key="2">
    <source>
        <dbReference type="EMBL" id="GGI87661.1"/>
    </source>
</evidence>
<accession>A0AAV4K7A1</accession>
<reference evidence="4" key="3">
    <citation type="journal article" date="2019" name="Int. J. Syst. Evol. Microbiol.">
        <title>The Global Catalogue of Microorganisms (GCM) 10K type strain sequencing project: providing services to taxonomists for standard genome sequencing and annotation.</title>
        <authorList>
            <consortium name="The Broad Institute Genomics Platform"/>
            <consortium name="The Broad Institute Genome Sequencing Center for Infectious Disease"/>
            <person name="Wu L."/>
            <person name="Ma J."/>
        </authorList>
    </citation>
    <scope>NUCLEOTIDE SEQUENCE [LARGE SCALE GENOMIC DNA]</scope>
    <source>
        <strain evidence="4">CGMCC 1.8884</strain>
    </source>
</reference>
<name>A0AAV4K7A1_9DEIO</name>
<reference evidence="2" key="4">
    <citation type="submission" date="2023-08" db="EMBL/GenBank/DDBJ databases">
        <authorList>
            <person name="Sun Q."/>
            <person name="Zhou Y."/>
        </authorList>
    </citation>
    <scope>NUCLEOTIDE SEQUENCE</scope>
    <source>
        <strain evidence="3">CGMCC 1.8884</strain>
        <strain evidence="2">CGMCC 1.8885</strain>
    </source>
</reference>
<keyword evidence="1" id="KW-0472">Membrane</keyword>
<evidence type="ECO:0000256" key="1">
    <source>
        <dbReference type="SAM" id="Phobius"/>
    </source>
</evidence>
<feature type="transmembrane region" description="Helical" evidence="1">
    <location>
        <begin position="28"/>
        <end position="49"/>
    </location>
</feature>
<evidence type="ECO:0000313" key="5">
    <source>
        <dbReference type="Proteomes" id="UP000652720"/>
    </source>
</evidence>